<dbReference type="GO" id="GO:0016020">
    <property type="term" value="C:membrane"/>
    <property type="evidence" value="ECO:0007669"/>
    <property type="project" value="TreeGrafter"/>
</dbReference>
<evidence type="ECO:0000313" key="4">
    <source>
        <dbReference type="Proteomes" id="UP000182229"/>
    </source>
</evidence>
<keyword evidence="4" id="KW-1185">Reference proteome</keyword>
<dbReference type="PANTHER" id="PTHR23028">
    <property type="entry name" value="ACETYLTRANSFERASE"/>
    <property type="match status" value="1"/>
</dbReference>
<sequence length="372" mass="42403">MSTTTAALTEADNRRASGLLDFEAYQQTSYFNVLDGLRGLSIGLVLLHHVPSLRLPFLELLQLNGRYGVDLFFVISGYLICTLFLREEQRWGKIDLLRFYGRRSLRLMPLYYAVLLFECFLIFGLNQYSPQNQVLFKEKLPAYLFYYSNWLSTATQGPFFQSWSLAVEEQFYLAFGLLFLFWRRAVWWVVGALVLVKVMLFNFSPDTVARLPLSNVLFSYREPILLGVLAALLMNRKSSYEALSSLTRHPLALAGVALATVGWMCVHSFGFKSGFDAQALYLLMVLVVIGCVSRPDVFPLTHPWLLHVGKISYAVYLLHMTVINFVKKGLGDHPVAILVVSTAGSILVASLVYRYFEQPIIRFYKKRLSHQG</sequence>
<dbReference type="OrthoDB" id="5501619at2"/>
<dbReference type="Pfam" id="PF01757">
    <property type="entry name" value="Acyl_transf_3"/>
    <property type="match status" value="1"/>
</dbReference>
<dbReference type="GO" id="GO:0000271">
    <property type="term" value="P:polysaccharide biosynthetic process"/>
    <property type="evidence" value="ECO:0007669"/>
    <property type="project" value="TreeGrafter"/>
</dbReference>
<dbReference type="GO" id="GO:0016747">
    <property type="term" value="F:acyltransferase activity, transferring groups other than amino-acyl groups"/>
    <property type="evidence" value="ECO:0007669"/>
    <property type="project" value="InterPro"/>
</dbReference>
<dbReference type="Proteomes" id="UP000182229">
    <property type="component" value="Unassembled WGS sequence"/>
</dbReference>
<dbReference type="PANTHER" id="PTHR23028:SF53">
    <property type="entry name" value="ACYL_TRANSF_3 DOMAIN-CONTAINING PROTEIN"/>
    <property type="match status" value="1"/>
</dbReference>
<feature type="transmembrane region" description="Helical" evidence="1">
    <location>
        <begin position="275"/>
        <end position="292"/>
    </location>
</feature>
<dbReference type="EMBL" id="MPIN01000033">
    <property type="protein sequence ID" value="OJH33551.1"/>
    <property type="molecule type" value="Genomic_DNA"/>
</dbReference>
<protein>
    <recommendedName>
        <fullName evidence="2">Acyltransferase 3 domain-containing protein</fullName>
    </recommendedName>
</protein>
<feature type="domain" description="Acyltransferase 3" evidence="2">
    <location>
        <begin position="34"/>
        <end position="354"/>
    </location>
</feature>
<feature type="transmembrane region" description="Helical" evidence="1">
    <location>
        <begin position="67"/>
        <end position="86"/>
    </location>
</feature>
<dbReference type="InterPro" id="IPR050879">
    <property type="entry name" value="Acyltransferase_3"/>
</dbReference>
<proteinExistence type="predicted"/>
<evidence type="ECO:0000313" key="3">
    <source>
        <dbReference type="EMBL" id="OJH33551.1"/>
    </source>
</evidence>
<comment type="caution">
    <text evidence="3">The sequence shown here is derived from an EMBL/GenBank/DDBJ whole genome shotgun (WGS) entry which is preliminary data.</text>
</comment>
<dbReference type="InterPro" id="IPR002656">
    <property type="entry name" value="Acyl_transf_3_dom"/>
</dbReference>
<feature type="transmembrane region" description="Helical" evidence="1">
    <location>
        <begin position="107"/>
        <end position="128"/>
    </location>
</feature>
<organism evidence="3 4">
    <name type="scientific">Cystobacter ferrugineus</name>
    <dbReference type="NCBI Taxonomy" id="83449"/>
    <lineage>
        <taxon>Bacteria</taxon>
        <taxon>Pseudomonadati</taxon>
        <taxon>Myxococcota</taxon>
        <taxon>Myxococcia</taxon>
        <taxon>Myxococcales</taxon>
        <taxon>Cystobacterineae</taxon>
        <taxon>Archangiaceae</taxon>
        <taxon>Cystobacter</taxon>
    </lineage>
</organism>
<keyword evidence="1" id="KW-0812">Transmembrane</keyword>
<keyword evidence="1" id="KW-0472">Membrane</keyword>
<evidence type="ECO:0000256" key="1">
    <source>
        <dbReference type="SAM" id="Phobius"/>
    </source>
</evidence>
<feature type="transmembrane region" description="Helical" evidence="1">
    <location>
        <begin position="216"/>
        <end position="234"/>
    </location>
</feature>
<feature type="transmembrane region" description="Helical" evidence="1">
    <location>
        <begin position="246"/>
        <end position="269"/>
    </location>
</feature>
<evidence type="ECO:0000259" key="2">
    <source>
        <dbReference type="Pfam" id="PF01757"/>
    </source>
</evidence>
<dbReference type="STRING" id="83449.BON30_48010"/>
<accession>A0A1L9AU75</accession>
<dbReference type="RefSeq" id="WP_071905385.1">
    <property type="nucleotide sequence ID" value="NZ_MPIN01000033.1"/>
</dbReference>
<name>A0A1L9AU75_9BACT</name>
<feature type="transmembrane region" description="Helical" evidence="1">
    <location>
        <begin position="172"/>
        <end position="196"/>
    </location>
</feature>
<reference evidence="4" key="1">
    <citation type="submission" date="2016-11" db="EMBL/GenBank/DDBJ databases">
        <authorList>
            <person name="Shukria A."/>
            <person name="Stevens D.C."/>
        </authorList>
    </citation>
    <scope>NUCLEOTIDE SEQUENCE [LARGE SCALE GENOMIC DNA]</scope>
    <source>
        <strain evidence="4">Cbfe23</strain>
    </source>
</reference>
<keyword evidence="1" id="KW-1133">Transmembrane helix</keyword>
<reference evidence="3 4" key="2">
    <citation type="submission" date="2016-12" db="EMBL/GenBank/DDBJ databases">
        <title>Draft Genome Sequence of Cystobacter ferrugineus Strain Cbfe23.</title>
        <authorList>
            <person name="Akbar S."/>
            <person name="Dowd S.E."/>
            <person name="Stevens D.C."/>
        </authorList>
    </citation>
    <scope>NUCLEOTIDE SEQUENCE [LARGE SCALE GENOMIC DNA]</scope>
    <source>
        <strain evidence="3 4">Cbfe23</strain>
    </source>
</reference>
<dbReference type="AlphaFoldDB" id="A0A1L9AU75"/>
<feature type="transmembrane region" description="Helical" evidence="1">
    <location>
        <begin position="335"/>
        <end position="356"/>
    </location>
</feature>
<gene>
    <name evidence="3" type="ORF">BON30_48010</name>
</gene>